<dbReference type="OrthoDB" id="4751380at2"/>
<dbReference type="RefSeq" id="WP_085251288.1">
    <property type="nucleotide sequence ID" value="NZ_CP045092.1"/>
</dbReference>
<evidence type="ECO:0000313" key="2">
    <source>
        <dbReference type="EMBL" id="ORW75277.1"/>
    </source>
</evidence>
<keyword evidence="1" id="KW-0732">Signal</keyword>
<feature type="signal peptide" evidence="1">
    <location>
        <begin position="1"/>
        <end position="27"/>
    </location>
</feature>
<accession>A0A1X2CH61</accession>
<dbReference type="EMBL" id="LQPQ01000114">
    <property type="protein sequence ID" value="ORW75277.1"/>
    <property type="molecule type" value="Genomic_DNA"/>
</dbReference>
<keyword evidence="3" id="KW-1185">Reference proteome</keyword>
<dbReference type="Proteomes" id="UP000193087">
    <property type="component" value="Unassembled WGS sequence"/>
</dbReference>
<protein>
    <recommendedName>
        <fullName evidence="4">DUF732 domain-containing protein</fullName>
    </recommendedName>
</protein>
<reference evidence="2 3" key="1">
    <citation type="submission" date="2016-01" db="EMBL/GenBank/DDBJ databases">
        <title>The new phylogeny of the genus Mycobacterium.</title>
        <authorList>
            <person name="Tarcisio F."/>
            <person name="Conor M."/>
            <person name="Antonella G."/>
            <person name="Elisabetta G."/>
            <person name="Giulia F.S."/>
            <person name="Sara T."/>
            <person name="Anna F."/>
            <person name="Clotilde B."/>
            <person name="Roberto B."/>
            <person name="Veronica D.S."/>
            <person name="Fabio R."/>
            <person name="Monica P."/>
            <person name="Olivier J."/>
            <person name="Enrico T."/>
            <person name="Nicola S."/>
        </authorList>
    </citation>
    <scope>NUCLEOTIDE SEQUENCE [LARGE SCALE GENOMIC DNA]</scope>
    <source>
        <strain evidence="2 3">DSM 45176</strain>
    </source>
</reference>
<evidence type="ECO:0000256" key="1">
    <source>
        <dbReference type="SAM" id="SignalP"/>
    </source>
</evidence>
<organism evidence="2 3">
    <name type="scientific">Mycobacterium riyadhense</name>
    <dbReference type="NCBI Taxonomy" id="486698"/>
    <lineage>
        <taxon>Bacteria</taxon>
        <taxon>Bacillati</taxon>
        <taxon>Actinomycetota</taxon>
        <taxon>Actinomycetes</taxon>
        <taxon>Mycobacteriales</taxon>
        <taxon>Mycobacteriaceae</taxon>
        <taxon>Mycobacterium</taxon>
    </lineage>
</organism>
<proteinExistence type="predicted"/>
<name>A0A1X2CH61_9MYCO</name>
<gene>
    <name evidence="2" type="ORF">AWC22_22890</name>
</gene>
<evidence type="ECO:0008006" key="4">
    <source>
        <dbReference type="Google" id="ProtNLM"/>
    </source>
</evidence>
<evidence type="ECO:0000313" key="3">
    <source>
        <dbReference type="Proteomes" id="UP000193087"/>
    </source>
</evidence>
<sequence>MKRSTMATVAAIGLTAASLGLASPAVAAPTPSTPGSADDAVNQLEAEGYKVILNKVGDGPLRECTVTAIRPGRDVTHRVTVPGSDGTIEQLLYTTVYVDAKC</sequence>
<dbReference type="AlphaFoldDB" id="A0A1X2CH61"/>
<feature type="chain" id="PRO_5012801083" description="DUF732 domain-containing protein" evidence="1">
    <location>
        <begin position="28"/>
        <end position="102"/>
    </location>
</feature>
<comment type="caution">
    <text evidence="2">The sequence shown here is derived from an EMBL/GenBank/DDBJ whole genome shotgun (WGS) entry which is preliminary data.</text>
</comment>